<dbReference type="PROSITE" id="PS50297">
    <property type="entry name" value="ANK_REP_REGION"/>
    <property type="match status" value="1"/>
</dbReference>
<accession>A0A0B7KIQ5</accession>
<evidence type="ECO:0000256" key="4">
    <source>
        <dbReference type="SAM" id="MobiDB-lite"/>
    </source>
</evidence>
<feature type="repeat" description="ANK" evidence="3">
    <location>
        <begin position="243"/>
        <end position="275"/>
    </location>
</feature>
<evidence type="ECO:0000256" key="2">
    <source>
        <dbReference type="ARBA" id="ARBA00023043"/>
    </source>
</evidence>
<dbReference type="SUPFAM" id="SSF48403">
    <property type="entry name" value="Ankyrin repeat"/>
    <property type="match status" value="1"/>
</dbReference>
<feature type="region of interest" description="Disordered" evidence="4">
    <location>
        <begin position="630"/>
        <end position="678"/>
    </location>
</feature>
<dbReference type="Pfam" id="PF12796">
    <property type="entry name" value="Ank_2"/>
    <property type="match status" value="1"/>
</dbReference>
<dbReference type="PANTHER" id="PTHR24171">
    <property type="entry name" value="ANKYRIN REPEAT DOMAIN-CONTAINING PROTEIN 39-RELATED"/>
    <property type="match status" value="1"/>
</dbReference>
<dbReference type="Gene3D" id="1.20.58.340">
    <property type="entry name" value="Magnesium transport protein CorA, transmembrane region"/>
    <property type="match status" value="1"/>
</dbReference>
<feature type="region of interest" description="Disordered" evidence="4">
    <location>
        <begin position="1"/>
        <end position="20"/>
    </location>
</feature>
<reference evidence="6" key="1">
    <citation type="submission" date="2015-01" db="EMBL/GenBank/DDBJ databases">
        <authorList>
            <person name="Durling Mikael"/>
        </authorList>
    </citation>
    <scope>NUCLEOTIDE SEQUENCE</scope>
</reference>
<organism evidence="6">
    <name type="scientific">Bionectria ochroleuca</name>
    <name type="common">Gliocladium roseum</name>
    <dbReference type="NCBI Taxonomy" id="29856"/>
    <lineage>
        <taxon>Eukaryota</taxon>
        <taxon>Fungi</taxon>
        <taxon>Dikarya</taxon>
        <taxon>Ascomycota</taxon>
        <taxon>Pezizomycotina</taxon>
        <taxon>Sordariomycetes</taxon>
        <taxon>Hypocreomycetidae</taxon>
        <taxon>Hypocreales</taxon>
        <taxon>Bionectriaceae</taxon>
        <taxon>Clonostachys</taxon>
    </lineage>
</organism>
<keyword evidence="5" id="KW-0812">Transmembrane</keyword>
<dbReference type="Pfam" id="PF01544">
    <property type="entry name" value="CorA"/>
    <property type="match status" value="1"/>
</dbReference>
<evidence type="ECO:0000256" key="5">
    <source>
        <dbReference type="SAM" id="Phobius"/>
    </source>
</evidence>
<dbReference type="AlphaFoldDB" id="A0A0B7KIQ5"/>
<dbReference type="Gene3D" id="1.25.40.20">
    <property type="entry name" value="Ankyrin repeat-containing domain"/>
    <property type="match status" value="1"/>
</dbReference>
<dbReference type="PANTHER" id="PTHR24171:SF9">
    <property type="entry name" value="ANKYRIN REPEAT DOMAIN-CONTAINING PROTEIN 39"/>
    <property type="match status" value="1"/>
</dbReference>
<dbReference type="GO" id="GO:0016020">
    <property type="term" value="C:membrane"/>
    <property type="evidence" value="ECO:0007669"/>
    <property type="project" value="InterPro"/>
</dbReference>
<keyword evidence="5" id="KW-1133">Transmembrane helix</keyword>
<keyword evidence="5" id="KW-0472">Membrane</keyword>
<protein>
    <submittedName>
        <fullName evidence="6">Uncharacterized protein</fullName>
    </submittedName>
</protein>
<feature type="transmembrane region" description="Helical" evidence="5">
    <location>
        <begin position="989"/>
        <end position="1013"/>
    </location>
</feature>
<evidence type="ECO:0000256" key="1">
    <source>
        <dbReference type="ARBA" id="ARBA00022737"/>
    </source>
</evidence>
<dbReference type="EMBL" id="CDPU01000050">
    <property type="protein sequence ID" value="CEO55297.1"/>
    <property type="molecule type" value="Genomic_DNA"/>
</dbReference>
<dbReference type="PROSITE" id="PS50088">
    <property type="entry name" value="ANK_REPEAT"/>
    <property type="match status" value="2"/>
</dbReference>
<feature type="compositionally biased region" description="Basic and acidic residues" evidence="4">
    <location>
        <begin position="630"/>
        <end position="663"/>
    </location>
</feature>
<name>A0A0B7KIQ5_BIOOC</name>
<sequence length="1069" mass="122375">MGAQSSRLAPGQEAASPPSFKSLAEDALWRAATRGNDGGIQKVIQEKENKVHTRQLVNLSRELDEEAVQKIEEPTEKEMLGKYSVLFISICRNLQENAKYLIGQSDTALDGQFGISRRTALFEAVIRGNLEIVTEMMESPYFAASQYINIGDKEGNTPLHRVAKNCTESEGAEGELCEKPRSDSINVQLLQALLLRGAYVDALNNDFYTPLHLLSTVTLDEESKKCISLLFDAGAEVNTKNEFGDSPLHDACKIGDHGLIRMLLECGADLDSRNLNWQTPQDLFYEDRTPLSKEDHDFVLREFSRLKRSGVTRKRTGNIPNEPAPCPEETRKICSEFPVYFRYQWPGLDPNPDGSTSMSWVRTDMKISQVLYPEADNRGTIEDVDGGPRFLADSKTKFASRIWDDLSQDEKSEVVLAMGCGDSDVENESDALKYLEESVGKRSWRWTNFPSNNMTWVKDFIIHNAKYRNTNDVDRRVWRFFENSIRVRETNILHSRVRIPHVHATKGFDIEYQRRHNLTRPIDDDSETLSEPDSVHIWSNTDWFARPGRMLSVVIPFIDIEISDQDQPLDGQTSTQCKRIKKLNQAYSPFTGMHGVQRAQTLDQTSYSPEESESNLRIEQNQVIYRWSQKRSEERKRHENRLAQDQKEQRQERDKRAQHERKQQMQQKMQKLDKKMHEKKDSFGARLVKGISKVVQVRQLLTRVQKPTLEQNQTWPGQTPLRKPTFPQARIETLDQVPQTRKGRRGASAPNAERIRQDSSPKWLMVRQLWLWKLDDNTILTAIPSRKNGMTADTLLETIRQGNLDILHSPQDLIKRIVFEAVKFLDEFKWAGLGEHVLDIFQGEIAYETDQEAGFFKTFTNTNWSAKAVDQTVQKAAESTWRVKDLRDELRLLRQVFETQLKVVEEFSEIFWPGKDSTAADGLTREEKAVRDALRETFIRDCGLAAMLERVKQMDEDASTTLQGLSNIIQAMQAQASLKEAESSRVMNIIILPFTIVTVIFTPLSFLTSLFTVNTLDFPHNEEGELRLPGPWFSWRMAVGEIASLLPLVLLVLVLYMRNSNNAAPAGKK</sequence>
<keyword evidence="2 3" id="KW-0040">ANK repeat</keyword>
<gene>
    <name evidence="6" type="ORF">BN869_000011355_1</name>
</gene>
<keyword evidence="1" id="KW-0677">Repeat</keyword>
<dbReference type="SMART" id="SM00248">
    <property type="entry name" value="ANK"/>
    <property type="match status" value="4"/>
</dbReference>
<dbReference type="InterPro" id="IPR002523">
    <property type="entry name" value="MgTranspt_CorA/ZnTranspt_ZntB"/>
</dbReference>
<dbReference type="InterPro" id="IPR036770">
    <property type="entry name" value="Ankyrin_rpt-contain_sf"/>
</dbReference>
<feature type="repeat" description="ANK" evidence="3">
    <location>
        <begin position="206"/>
        <end position="242"/>
    </location>
</feature>
<evidence type="ECO:0000313" key="6">
    <source>
        <dbReference type="EMBL" id="CEO55297.1"/>
    </source>
</evidence>
<evidence type="ECO:0000256" key="3">
    <source>
        <dbReference type="PROSITE-ProRule" id="PRU00023"/>
    </source>
</evidence>
<proteinExistence type="predicted"/>
<feature type="region of interest" description="Disordered" evidence="4">
    <location>
        <begin position="733"/>
        <end position="756"/>
    </location>
</feature>
<feature type="transmembrane region" description="Helical" evidence="5">
    <location>
        <begin position="1033"/>
        <end position="1056"/>
    </location>
</feature>
<dbReference type="GO" id="GO:0046873">
    <property type="term" value="F:metal ion transmembrane transporter activity"/>
    <property type="evidence" value="ECO:0007669"/>
    <property type="project" value="InterPro"/>
</dbReference>
<dbReference type="InterPro" id="IPR002110">
    <property type="entry name" value="Ankyrin_rpt"/>
</dbReference>